<sequence>MTELVLFHHVLGLTDGVRHLADRLRAGGHTVHTPDLYGGRTFATIPDGAAFAEGADGPDLQALADEAVAALPSGVVYAGISSGVMQAQRLAQTRTGAAGAVFLESCLPITGDWAIGPWPDGVPVQVHGMDEDEFFAKEGDLDAARELVATASDGELFVYPGDAHLFEDDTLPSYDAAATALLTERVLAFLDRLS</sequence>
<dbReference type="PANTHER" id="PTHR46623">
    <property type="entry name" value="CARBOXYMETHYLENEBUTENOLIDASE-RELATED"/>
    <property type="match status" value="1"/>
</dbReference>
<name>A0A5P9QEU3_9MICO</name>
<dbReference type="Proteomes" id="UP000326702">
    <property type="component" value="Chromosome"/>
</dbReference>
<feature type="domain" description="Dienelactone hydrolase" evidence="1">
    <location>
        <begin position="122"/>
        <end position="192"/>
    </location>
</feature>
<keyword evidence="3" id="KW-1185">Reference proteome</keyword>
<dbReference type="EMBL" id="CP045529">
    <property type="protein sequence ID" value="QFU99917.1"/>
    <property type="molecule type" value="Genomic_DNA"/>
</dbReference>
<dbReference type="GO" id="GO:0016787">
    <property type="term" value="F:hydrolase activity"/>
    <property type="evidence" value="ECO:0007669"/>
    <property type="project" value="InterPro"/>
</dbReference>
<dbReference type="InterPro" id="IPR051049">
    <property type="entry name" value="Dienelactone_hydrolase-like"/>
</dbReference>
<protein>
    <recommendedName>
        <fullName evidence="1">Dienelactone hydrolase domain-containing protein</fullName>
    </recommendedName>
</protein>
<dbReference type="KEGG" id="lxl:KDY119_03453"/>
<dbReference type="Pfam" id="PF01738">
    <property type="entry name" value="DLH"/>
    <property type="match status" value="1"/>
</dbReference>
<dbReference type="InterPro" id="IPR002925">
    <property type="entry name" value="Dienelactn_hydro"/>
</dbReference>
<dbReference type="SUPFAM" id="SSF53474">
    <property type="entry name" value="alpha/beta-Hydrolases"/>
    <property type="match status" value="1"/>
</dbReference>
<dbReference type="Gene3D" id="3.40.50.1820">
    <property type="entry name" value="alpha/beta hydrolase"/>
    <property type="match status" value="1"/>
</dbReference>
<reference evidence="2 3" key="1">
    <citation type="submission" date="2019-10" db="EMBL/GenBank/DDBJ databases">
        <title>Genome sequence of Luteimicrobium xylanilyticum HY-24.</title>
        <authorList>
            <person name="Kim D.Y."/>
            <person name="Park H.-Y."/>
        </authorList>
    </citation>
    <scope>NUCLEOTIDE SEQUENCE [LARGE SCALE GENOMIC DNA]</scope>
    <source>
        <strain evidence="2 3">HY-24</strain>
    </source>
</reference>
<dbReference type="OrthoDB" id="2834584at2"/>
<evidence type="ECO:0000259" key="1">
    <source>
        <dbReference type="Pfam" id="PF01738"/>
    </source>
</evidence>
<gene>
    <name evidence="2" type="ORF">KDY119_03453</name>
</gene>
<evidence type="ECO:0000313" key="2">
    <source>
        <dbReference type="EMBL" id="QFU99917.1"/>
    </source>
</evidence>
<dbReference type="RefSeq" id="WP_036947756.1">
    <property type="nucleotide sequence ID" value="NZ_BAABIH010000010.1"/>
</dbReference>
<proteinExistence type="predicted"/>
<dbReference type="PANTHER" id="PTHR46623:SF6">
    <property type="entry name" value="ALPHA_BETA-HYDROLASES SUPERFAMILY PROTEIN"/>
    <property type="match status" value="1"/>
</dbReference>
<dbReference type="InterPro" id="IPR029058">
    <property type="entry name" value="AB_hydrolase_fold"/>
</dbReference>
<dbReference type="AlphaFoldDB" id="A0A5P9QEU3"/>
<evidence type="ECO:0000313" key="3">
    <source>
        <dbReference type="Proteomes" id="UP000326702"/>
    </source>
</evidence>
<organism evidence="2 3">
    <name type="scientific">Luteimicrobium xylanilyticum</name>
    <dbReference type="NCBI Taxonomy" id="1133546"/>
    <lineage>
        <taxon>Bacteria</taxon>
        <taxon>Bacillati</taxon>
        <taxon>Actinomycetota</taxon>
        <taxon>Actinomycetes</taxon>
        <taxon>Micrococcales</taxon>
        <taxon>Luteimicrobium</taxon>
    </lineage>
</organism>
<accession>A0A5P9QEU3</accession>